<evidence type="ECO:0000313" key="2">
    <source>
        <dbReference type="EMBL" id="EDP97810.1"/>
    </source>
</evidence>
<dbReference type="eggNOG" id="ENOG502ZAI2">
    <property type="taxonomic scope" value="Bacteria"/>
</dbReference>
<dbReference type="HOGENOM" id="CLU_084213_0_0_10"/>
<dbReference type="STRING" id="391587.KAOT1_21647"/>
<name>A9DMX6_9FLAO</name>
<gene>
    <name evidence="2" type="ORF">KAOT1_21647</name>
</gene>
<reference evidence="2 3" key="1">
    <citation type="journal article" date="2011" name="J. Bacteriol.">
        <title>Genome sequence of the algicidal bacterium Kordia algicida OT-1.</title>
        <authorList>
            <person name="Lee H.S."/>
            <person name="Kang S.G."/>
            <person name="Kwon K.K."/>
            <person name="Lee J.H."/>
            <person name="Kim S.J."/>
        </authorList>
    </citation>
    <scope>NUCLEOTIDE SEQUENCE [LARGE SCALE GENOMIC DNA]</scope>
    <source>
        <strain evidence="2 3">OT-1</strain>
    </source>
</reference>
<feature type="chain" id="PRO_5002734685" description="Lipoprotein" evidence="1">
    <location>
        <begin position="24"/>
        <end position="274"/>
    </location>
</feature>
<sequence length="274" mass="29718">MKTKFKMKNVMLLLVVTLLSVTACQNEDTVATTDDVAIDDALAQRSAEIDLISDDIGIIVEEAYQEDESYVSFLPECVTITTEISTGFIERTLDFGDGCELPNGNIVAGIIVTSHAVDSNPARRDISVTFDNFTRNDVLIEGTRSIERVLANDAGNPQSTAQVAMQVTWQDGTTATREGIRIREWIEGFGSGVWSDNVFSITGSVTTTGILGNTYAAIITTPLRREMVCAFIVSGTIELSRNDNTGTLSYGEGSCDNEAVWTNPNGNTTTIYLD</sequence>
<evidence type="ECO:0000313" key="3">
    <source>
        <dbReference type="Proteomes" id="UP000002945"/>
    </source>
</evidence>
<protein>
    <recommendedName>
        <fullName evidence="4">Lipoprotein</fullName>
    </recommendedName>
</protein>
<dbReference type="PROSITE" id="PS51257">
    <property type="entry name" value="PROKAR_LIPOPROTEIN"/>
    <property type="match status" value="1"/>
</dbReference>
<evidence type="ECO:0000256" key="1">
    <source>
        <dbReference type="SAM" id="SignalP"/>
    </source>
</evidence>
<comment type="caution">
    <text evidence="2">The sequence shown here is derived from an EMBL/GenBank/DDBJ whole genome shotgun (WGS) entry which is preliminary data.</text>
</comment>
<accession>A9DMX6</accession>
<organism evidence="2 3">
    <name type="scientific">Kordia algicida OT-1</name>
    <dbReference type="NCBI Taxonomy" id="391587"/>
    <lineage>
        <taxon>Bacteria</taxon>
        <taxon>Pseudomonadati</taxon>
        <taxon>Bacteroidota</taxon>
        <taxon>Flavobacteriia</taxon>
        <taxon>Flavobacteriales</taxon>
        <taxon>Flavobacteriaceae</taxon>
        <taxon>Kordia</taxon>
    </lineage>
</organism>
<evidence type="ECO:0008006" key="4">
    <source>
        <dbReference type="Google" id="ProtNLM"/>
    </source>
</evidence>
<dbReference type="Proteomes" id="UP000002945">
    <property type="component" value="Unassembled WGS sequence"/>
</dbReference>
<dbReference type="OrthoDB" id="1114031at2"/>
<feature type="signal peptide" evidence="1">
    <location>
        <begin position="1"/>
        <end position="23"/>
    </location>
</feature>
<keyword evidence="1" id="KW-0732">Signal</keyword>
<dbReference type="EMBL" id="ABIB01000002">
    <property type="protein sequence ID" value="EDP97810.1"/>
    <property type="molecule type" value="Genomic_DNA"/>
</dbReference>
<proteinExistence type="predicted"/>
<dbReference type="AlphaFoldDB" id="A9DMX6"/>
<keyword evidence="3" id="KW-1185">Reference proteome</keyword>
<dbReference type="RefSeq" id="WP_007096858.1">
    <property type="nucleotide sequence ID" value="NZ_CP142125.1"/>
</dbReference>